<name>A0A4U0WK85_9PEZI</name>
<feature type="compositionally biased region" description="Low complexity" evidence="1">
    <location>
        <begin position="1"/>
        <end position="10"/>
    </location>
</feature>
<gene>
    <name evidence="2" type="ORF">B0A55_11223</name>
</gene>
<protein>
    <submittedName>
        <fullName evidence="2">Uncharacterized protein</fullName>
    </submittedName>
</protein>
<accession>A0A4U0WK85</accession>
<comment type="caution">
    <text evidence="2">The sequence shown here is derived from an EMBL/GenBank/DDBJ whole genome shotgun (WGS) entry which is preliminary data.</text>
</comment>
<dbReference type="AlphaFoldDB" id="A0A4U0WK85"/>
<dbReference type="EMBL" id="NAJQ01000937">
    <property type="protein sequence ID" value="TKA63502.1"/>
    <property type="molecule type" value="Genomic_DNA"/>
</dbReference>
<feature type="compositionally biased region" description="Low complexity" evidence="1">
    <location>
        <begin position="18"/>
        <end position="28"/>
    </location>
</feature>
<proteinExistence type="predicted"/>
<organism evidence="2 3">
    <name type="scientific">Friedmanniomyces simplex</name>
    <dbReference type="NCBI Taxonomy" id="329884"/>
    <lineage>
        <taxon>Eukaryota</taxon>
        <taxon>Fungi</taxon>
        <taxon>Dikarya</taxon>
        <taxon>Ascomycota</taxon>
        <taxon>Pezizomycotina</taxon>
        <taxon>Dothideomycetes</taxon>
        <taxon>Dothideomycetidae</taxon>
        <taxon>Mycosphaerellales</taxon>
        <taxon>Teratosphaeriaceae</taxon>
        <taxon>Friedmanniomyces</taxon>
    </lineage>
</organism>
<keyword evidence="3" id="KW-1185">Reference proteome</keyword>
<reference evidence="2 3" key="1">
    <citation type="submission" date="2017-03" db="EMBL/GenBank/DDBJ databases">
        <title>Genomes of endolithic fungi from Antarctica.</title>
        <authorList>
            <person name="Coleine C."/>
            <person name="Masonjones S."/>
            <person name="Stajich J.E."/>
        </authorList>
    </citation>
    <scope>NUCLEOTIDE SEQUENCE [LARGE SCALE GENOMIC DNA]</scope>
    <source>
        <strain evidence="2 3">CCFEE 5184</strain>
    </source>
</reference>
<feature type="region of interest" description="Disordered" evidence="1">
    <location>
        <begin position="1"/>
        <end position="58"/>
    </location>
</feature>
<evidence type="ECO:0000256" key="1">
    <source>
        <dbReference type="SAM" id="MobiDB-lite"/>
    </source>
</evidence>
<sequence>MALPSSPPLLADDDDSDLPSAPSLLSLPTGSYHRKRQHSDYDSLSSDPLFSDTTEDDE</sequence>
<dbReference type="OrthoDB" id="1517790at2759"/>
<evidence type="ECO:0000313" key="3">
    <source>
        <dbReference type="Proteomes" id="UP000309340"/>
    </source>
</evidence>
<evidence type="ECO:0000313" key="2">
    <source>
        <dbReference type="EMBL" id="TKA63502.1"/>
    </source>
</evidence>
<dbReference type="Proteomes" id="UP000309340">
    <property type="component" value="Unassembled WGS sequence"/>
</dbReference>
<feature type="compositionally biased region" description="Polar residues" evidence="1">
    <location>
        <begin position="42"/>
        <end position="52"/>
    </location>
</feature>
<feature type="non-terminal residue" evidence="2">
    <location>
        <position position="58"/>
    </location>
</feature>